<dbReference type="RefSeq" id="WP_094995840.1">
    <property type="nucleotide sequence ID" value="NZ_BMJL01000001.1"/>
</dbReference>
<evidence type="ECO:0000256" key="1">
    <source>
        <dbReference type="ARBA" id="ARBA00001946"/>
    </source>
</evidence>
<dbReference type="GO" id="GO:0005524">
    <property type="term" value="F:ATP binding"/>
    <property type="evidence" value="ECO:0007669"/>
    <property type="project" value="UniProtKB-KW"/>
</dbReference>
<keyword evidence="6" id="KW-0418">Kinase</keyword>
<keyword evidence="7" id="KW-0067">ATP-binding</keyword>
<dbReference type="NCBIfam" id="TIGR00147">
    <property type="entry name" value="YegS/Rv2252/BmrU family lipid kinase"/>
    <property type="match status" value="1"/>
</dbReference>
<evidence type="ECO:0000256" key="10">
    <source>
        <dbReference type="ARBA" id="ARBA00023209"/>
    </source>
</evidence>
<keyword evidence="2" id="KW-0444">Lipid biosynthesis</keyword>
<keyword evidence="8" id="KW-0460">Magnesium</keyword>
<organism evidence="12 13">
    <name type="scientific">Maribacter cobaltidurans</name>
    <dbReference type="NCBI Taxonomy" id="1178778"/>
    <lineage>
        <taxon>Bacteria</taxon>
        <taxon>Pseudomonadati</taxon>
        <taxon>Bacteroidota</taxon>
        <taxon>Flavobacteriia</taxon>
        <taxon>Flavobacteriales</taxon>
        <taxon>Flavobacteriaceae</taxon>
        <taxon>Maribacter</taxon>
    </lineage>
</organism>
<dbReference type="PROSITE" id="PS50146">
    <property type="entry name" value="DAGK"/>
    <property type="match status" value="1"/>
</dbReference>
<evidence type="ECO:0000256" key="4">
    <source>
        <dbReference type="ARBA" id="ARBA00022723"/>
    </source>
</evidence>
<dbReference type="InterPro" id="IPR045540">
    <property type="entry name" value="YegS/DAGK_C"/>
</dbReference>
<dbReference type="OrthoDB" id="9786026at2"/>
<evidence type="ECO:0000256" key="8">
    <source>
        <dbReference type="ARBA" id="ARBA00022842"/>
    </source>
</evidence>
<name>A0A223V1W5_9FLAO</name>
<dbReference type="Gene3D" id="2.60.200.40">
    <property type="match status" value="1"/>
</dbReference>
<reference evidence="12 13" key="1">
    <citation type="submission" date="2017-08" db="EMBL/GenBank/DDBJ databases">
        <title>The complete genome sequence of Maribacter sp. B1, isolated from deep-sea sediment.</title>
        <authorList>
            <person name="Wu Y.-H."/>
            <person name="Cheng H."/>
            <person name="Xu X.-W."/>
        </authorList>
    </citation>
    <scope>NUCLEOTIDE SEQUENCE [LARGE SCALE GENOMIC DNA]</scope>
    <source>
        <strain evidence="12 13">B1</strain>
    </source>
</reference>
<protein>
    <submittedName>
        <fullName evidence="12">Uncharacterized protein</fullName>
    </submittedName>
</protein>
<evidence type="ECO:0000256" key="5">
    <source>
        <dbReference type="ARBA" id="ARBA00022741"/>
    </source>
</evidence>
<evidence type="ECO:0000313" key="13">
    <source>
        <dbReference type="Proteomes" id="UP000215244"/>
    </source>
</evidence>
<sequence>MKVVHFIINPIAGKGQIPKELENVANYFPKNKYQVDVKISRYPGHAILLTKQSEKDGADIIVACGGDGTINEVASCLVNKEIALAIVPIGSGNGLAASLKIPRNVHKAISIIKNQPIQTIDVATVNGKPFLSNMGIGFDAMVISNFNKSKKRKFMAYFKAVLKALKHHRNTEPLKVEMNGVIMKTSPFMFFVSNSQVMGYDLSLTRMASMKDGLLDVVVIDAITKGEMLFLGILLVLRATTFFKKIKYFKVRELKIEFEAHKNKYFMQADGELQTVENGQLEVSLQANGLKVVAPY</sequence>
<evidence type="ECO:0000256" key="6">
    <source>
        <dbReference type="ARBA" id="ARBA00022777"/>
    </source>
</evidence>
<dbReference type="InterPro" id="IPR001206">
    <property type="entry name" value="Diacylglycerol_kinase_cat_dom"/>
</dbReference>
<dbReference type="GO" id="GO:0046872">
    <property type="term" value="F:metal ion binding"/>
    <property type="evidence" value="ECO:0007669"/>
    <property type="project" value="UniProtKB-KW"/>
</dbReference>
<dbReference type="InterPro" id="IPR016064">
    <property type="entry name" value="NAD/diacylglycerol_kinase_sf"/>
</dbReference>
<keyword evidence="10" id="KW-0594">Phospholipid biosynthesis</keyword>
<dbReference type="AlphaFoldDB" id="A0A223V1W5"/>
<gene>
    <name evidence="12" type="ORF">CJ263_02625</name>
</gene>
<accession>A0A223V1W5</accession>
<dbReference type="GO" id="GO:0005886">
    <property type="term" value="C:plasma membrane"/>
    <property type="evidence" value="ECO:0007669"/>
    <property type="project" value="TreeGrafter"/>
</dbReference>
<dbReference type="Proteomes" id="UP000215244">
    <property type="component" value="Chromosome"/>
</dbReference>
<comment type="cofactor">
    <cofactor evidence="1">
        <name>Mg(2+)</name>
        <dbReference type="ChEBI" id="CHEBI:18420"/>
    </cofactor>
</comment>
<dbReference type="GO" id="GO:0016301">
    <property type="term" value="F:kinase activity"/>
    <property type="evidence" value="ECO:0007669"/>
    <property type="project" value="UniProtKB-KW"/>
</dbReference>
<dbReference type="SUPFAM" id="SSF111331">
    <property type="entry name" value="NAD kinase/diacylglycerol kinase-like"/>
    <property type="match status" value="1"/>
</dbReference>
<dbReference type="InterPro" id="IPR017438">
    <property type="entry name" value="ATP-NAD_kinase_N"/>
</dbReference>
<keyword evidence="13" id="KW-1185">Reference proteome</keyword>
<dbReference type="PANTHER" id="PTHR12358">
    <property type="entry name" value="SPHINGOSINE KINASE"/>
    <property type="match status" value="1"/>
</dbReference>
<keyword evidence="11" id="KW-1208">Phospholipid metabolism</keyword>
<evidence type="ECO:0000256" key="2">
    <source>
        <dbReference type="ARBA" id="ARBA00022516"/>
    </source>
</evidence>
<dbReference type="InterPro" id="IPR005218">
    <property type="entry name" value="Diacylglycerol/lipid_kinase"/>
</dbReference>
<evidence type="ECO:0000256" key="9">
    <source>
        <dbReference type="ARBA" id="ARBA00023098"/>
    </source>
</evidence>
<proteinExistence type="predicted"/>
<dbReference type="Pfam" id="PF00781">
    <property type="entry name" value="DAGK_cat"/>
    <property type="match status" value="1"/>
</dbReference>
<keyword evidence="4" id="KW-0479">Metal-binding</keyword>
<dbReference type="SMART" id="SM00046">
    <property type="entry name" value="DAGKc"/>
    <property type="match status" value="1"/>
</dbReference>
<dbReference type="Gene3D" id="3.40.50.10330">
    <property type="entry name" value="Probable inorganic polyphosphate/atp-NAD kinase, domain 1"/>
    <property type="match status" value="1"/>
</dbReference>
<dbReference type="KEGG" id="marb:CJ263_02625"/>
<dbReference type="PANTHER" id="PTHR12358:SF106">
    <property type="entry name" value="LIPID KINASE YEGS"/>
    <property type="match status" value="1"/>
</dbReference>
<evidence type="ECO:0000256" key="11">
    <source>
        <dbReference type="ARBA" id="ARBA00023264"/>
    </source>
</evidence>
<dbReference type="GO" id="GO:0008654">
    <property type="term" value="P:phospholipid biosynthetic process"/>
    <property type="evidence" value="ECO:0007669"/>
    <property type="project" value="UniProtKB-KW"/>
</dbReference>
<keyword evidence="9" id="KW-0443">Lipid metabolism</keyword>
<dbReference type="EMBL" id="CP022957">
    <property type="protein sequence ID" value="ASV29207.1"/>
    <property type="molecule type" value="Genomic_DNA"/>
</dbReference>
<dbReference type="Pfam" id="PF19279">
    <property type="entry name" value="YegS_C"/>
    <property type="match status" value="1"/>
</dbReference>
<evidence type="ECO:0000256" key="3">
    <source>
        <dbReference type="ARBA" id="ARBA00022679"/>
    </source>
</evidence>
<keyword evidence="5" id="KW-0547">Nucleotide-binding</keyword>
<keyword evidence="3" id="KW-0808">Transferase</keyword>
<evidence type="ECO:0000256" key="7">
    <source>
        <dbReference type="ARBA" id="ARBA00022840"/>
    </source>
</evidence>
<evidence type="ECO:0000313" key="12">
    <source>
        <dbReference type="EMBL" id="ASV29207.1"/>
    </source>
</evidence>
<dbReference type="InterPro" id="IPR050187">
    <property type="entry name" value="Lipid_Phosphate_FormReg"/>
</dbReference>